<feature type="region of interest" description="Disordered" evidence="7">
    <location>
        <begin position="142"/>
        <end position="162"/>
    </location>
</feature>
<dbReference type="PROSITE" id="PS00138">
    <property type="entry name" value="SUBTILASE_SER"/>
    <property type="match status" value="1"/>
</dbReference>
<name>A0A397TK93_9GLOM</name>
<dbReference type="PANTHER" id="PTHR43806">
    <property type="entry name" value="PEPTIDASE S8"/>
    <property type="match status" value="1"/>
</dbReference>
<dbReference type="InterPro" id="IPR050131">
    <property type="entry name" value="Peptidase_S8_subtilisin-like"/>
</dbReference>
<evidence type="ECO:0000313" key="12">
    <source>
        <dbReference type="Proteomes" id="UP000265703"/>
    </source>
</evidence>
<evidence type="ECO:0000256" key="7">
    <source>
        <dbReference type="SAM" id="MobiDB-lite"/>
    </source>
</evidence>
<dbReference type="InterPro" id="IPR023828">
    <property type="entry name" value="Peptidase_S8_Ser-AS"/>
</dbReference>
<evidence type="ECO:0000256" key="6">
    <source>
        <dbReference type="RuleBase" id="RU003355"/>
    </source>
</evidence>
<comment type="similarity">
    <text evidence="1 5 6">Belongs to the peptidase S8 family.</text>
</comment>
<dbReference type="PANTHER" id="PTHR43806:SF11">
    <property type="entry name" value="CEREVISIN-RELATED"/>
    <property type="match status" value="1"/>
</dbReference>
<protein>
    <submittedName>
        <fullName evidence="11">Peptidase S8/S53 domain-containing protein</fullName>
    </submittedName>
</protein>
<gene>
    <name evidence="11" type="ORF">C1645_750150</name>
</gene>
<reference evidence="11 12" key="1">
    <citation type="submission" date="2018-06" db="EMBL/GenBank/DDBJ databases">
        <title>Comparative genomics reveals the genomic features of Rhizophagus irregularis, R. cerebriforme, R. diaphanum and Gigaspora rosea, and their symbiotic lifestyle signature.</title>
        <authorList>
            <person name="Morin E."/>
            <person name="San Clemente H."/>
            <person name="Chen E.C.H."/>
            <person name="De La Providencia I."/>
            <person name="Hainaut M."/>
            <person name="Kuo A."/>
            <person name="Kohler A."/>
            <person name="Murat C."/>
            <person name="Tang N."/>
            <person name="Roy S."/>
            <person name="Loubradou J."/>
            <person name="Henrissat B."/>
            <person name="Grigoriev I.V."/>
            <person name="Corradi N."/>
            <person name="Roux C."/>
            <person name="Martin F.M."/>
        </authorList>
    </citation>
    <scope>NUCLEOTIDE SEQUENCE [LARGE SCALE GENOMIC DNA]</scope>
    <source>
        <strain evidence="11 12">DAOM 227022</strain>
    </source>
</reference>
<dbReference type="GO" id="GO:0004252">
    <property type="term" value="F:serine-type endopeptidase activity"/>
    <property type="evidence" value="ECO:0007669"/>
    <property type="project" value="UniProtKB-UniRule"/>
</dbReference>
<keyword evidence="12" id="KW-1185">Reference proteome</keyword>
<dbReference type="GO" id="GO:0006508">
    <property type="term" value="P:proteolysis"/>
    <property type="evidence" value="ECO:0007669"/>
    <property type="project" value="UniProtKB-KW"/>
</dbReference>
<evidence type="ECO:0000256" key="2">
    <source>
        <dbReference type="ARBA" id="ARBA00022670"/>
    </source>
</evidence>
<dbReference type="PROSITE" id="PS00136">
    <property type="entry name" value="SUBTILASE_ASP"/>
    <property type="match status" value="1"/>
</dbReference>
<dbReference type="InterPro" id="IPR036852">
    <property type="entry name" value="Peptidase_S8/S53_dom_sf"/>
</dbReference>
<keyword evidence="8" id="KW-0732">Signal</keyword>
<dbReference type="CDD" id="cd04077">
    <property type="entry name" value="Peptidases_S8_PCSK9_ProteinaseK_like"/>
    <property type="match status" value="1"/>
</dbReference>
<dbReference type="OrthoDB" id="206201at2759"/>
<feature type="signal peptide" evidence="8">
    <location>
        <begin position="1"/>
        <end position="25"/>
    </location>
</feature>
<dbReference type="PROSITE" id="PS00137">
    <property type="entry name" value="SUBTILASE_HIS"/>
    <property type="match status" value="1"/>
</dbReference>
<dbReference type="Gene3D" id="3.40.50.200">
    <property type="entry name" value="Peptidase S8/S53 domain"/>
    <property type="match status" value="1"/>
</dbReference>
<feature type="active site" description="Charge relay system" evidence="5">
    <location>
        <position position="212"/>
    </location>
</feature>
<evidence type="ECO:0000256" key="4">
    <source>
        <dbReference type="ARBA" id="ARBA00022825"/>
    </source>
</evidence>
<dbReference type="InterPro" id="IPR015500">
    <property type="entry name" value="Peptidase_S8_subtilisin-rel"/>
</dbReference>
<feature type="active site" description="Charge relay system" evidence="5">
    <location>
        <position position="369"/>
    </location>
</feature>
<sequence length="425" mass="44744">MVATNFIKIFSITVLVAFLTSSVESATDCPPSIKSATTSNEKKQKYIVMFKKGDKSAADNHFQMLKDCYNARVEHVSEQSSFSATSEKILDFSVDGLQGYSGLLPPSMAEQIKKMQSIALVEADAKVKIQYAIPQNFTRRAVDNKPTKNDDRIDQAKRPLDGKYTFPDSAGKGVNIFVVDTGIRTTHSEFNGRAKFGKSFCDGCNDQDENGHGTHVSSIAAGKTLGVARNANLIAVRVLDKTGSGSNSAVINGLSFVLQQHNNGKNKNSVVNMSLGGASSQAVNSAVKDLTDAGVHVAVAAGNDGEDACKSSPASEPSAVTVGATEEDSEQITDFSNIGTCVDIFAPGRNIQGAGIKNDNDGAVFSGTSQATPHVAGTLALMIAKDGNKSPADLAKDLNDLSTKGVVEGIGNTKSPDSFLRIPSP</sequence>
<feature type="domain" description="Peptidase S8/S53" evidence="9">
    <location>
        <begin position="171"/>
        <end position="396"/>
    </location>
</feature>
<dbReference type="InterPro" id="IPR023827">
    <property type="entry name" value="Peptidase_S8_Asp-AS"/>
</dbReference>
<evidence type="ECO:0000256" key="5">
    <source>
        <dbReference type="PROSITE-ProRule" id="PRU01240"/>
    </source>
</evidence>
<dbReference type="InterPro" id="IPR000209">
    <property type="entry name" value="Peptidase_S8/S53_dom"/>
</dbReference>
<dbReference type="GO" id="GO:0005615">
    <property type="term" value="C:extracellular space"/>
    <property type="evidence" value="ECO:0007669"/>
    <property type="project" value="TreeGrafter"/>
</dbReference>
<dbReference type="Proteomes" id="UP000265703">
    <property type="component" value="Unassembled WGS sequence"/>
</dbReference>
<dbReference type="Pfam" id="PF05922">
    <property type="entry name" value="Inhibitor_I9"/>
    <property type="match status" value="1"/>
</dbReference>
<dbReference type="SUPFAM" id="SSF52743">
    <property type="entry name" value="Subtilisin-like"/>
    <property type="match status" value="1"/>
</dbReference>
<accession>A0A397TK93</accession>
<evidence type="ECO:0000256" key="3">
    <source>
        <dbReference type="ARBA" id="ARBA00022801"/>
    </source>
</evidence>
<dbReference type="FunFam" id="3.40.50.200:FF:000014">
    <property type="entry name" value="Proteinase K"/>
    <property type="match status" value="1"/>
</dbReference>
<evidence type="ECO:0000256" key="1">
    <source>
        <dbReference type="ARBA" id="ARBA00011073"/>
    </source>
</evidence>
<dbReference type="PRINTS" id="PR00723">
    <property type="entry name" value="SUBTILISIN"/>
</dbReference>
<evidence type="ECO:0000259" key="9">
    <source>
        <dbReference type="Pfam" id="PF00082"/>
    </source>
</evidence>
<dbReference type="InterPro" id="IPR010259">
    <property type="entry name" value="S8pro/Inhibitor_I9"/>
</dbReference>
<dbReference type="InterPro" id="IPR037045">
    <property type="entry name" value="S8pro/Inhibitor_I9_sf"/>
</dbReference>
<comment type="caution">
    <text evidence="11">The sequence shown here is derived from an EMBL/GenBank/DDBJ whole genome shotgun (WGS) entry which is preliminary data.</text>
</comment>
<keyword evidence="4 5" id="KW-0720">Serine protease</keyword>
<keyword evidence="3 5" id="KW-0378">Hydrolase</keyword>
<dbReference type="InterPro" id="IPR022398">
    <property type="entry name" value="Peptidase_S8_His-AS"/>
</dbReference>
<evidence type="ECO:0000256" key="8">
    <source>
        <dbReference type="SAM" id="SignalP"/>
    </source>
</evidence>
<proteinExistence type="inferred from homology"/>
<organism evidence="11 12">
    <name type="scientific">Glomus cerebriforme</name>
    <dbReference type="NCBI Taxonomy" id="658196"/>
    <lineage>
        <taxon>Eukaryota</taxon>
        <taxon>Fungi</taxon>
        <taxon>Fungi incertae sedis</taxon>
        <taxon>Mucoromycota</taxon>
        <taxon>Glomeromycotina</taxon>
        <taxon>Glomeromycetes</taxon>
        <taxon>Glomerales</taxon>
        <taxon>Glomeraceae</taxon>
        <taxon>Glomus</taxon>
    </lineage>
</organism>
<dbReference type="EMBL" id="QKYT01000016">
    <property type="protein sequence ID" value="RIA98388.1"/>
    <property type="molecule type" value="Genomic_DNA"/>
</dbReference>
<feature type="chain" id="PRO_5017342723" evidence="8">
    <location>
        <begin position="26"/>
        <end position="425"/>
    </location>
</feature>
<evidence type="ECO:0000313" key="11">
    <source>
        <dbReference type="EMBL" id="RIA98388.1"/>
    </source>
</evidence>
<dbReference type="Gene3D" id="3.30.70.80">
    <property type="entry name" value="Peptidase S8 propeptide/proteinase inhibitor I9"/>
    <property type="match status" value="1"/>
</dbReference>
<dbReference type="Pfam" id="PF00082">
    <property type="entry name" value="Peptidase_S8"/>
    <property type="match status" value="1"/>
</dbReference>
<keyword evidence="2 5" id="KW-0645">Protease</keyword>
<feature type="active site" description="Charge relay system" evidence="5">
    <location>
        <position position="180"/>
    </location>
</feature>
<dbReference type="PROSITE" id="PS51892">
    <property type="entry name" value="SUBTILASE"/>
    <property type="match status" value="1"/>
</dbReference>
<feature type="compositionally biased region" description="Basic and acidic residues" evidence="7">
    <location>
        <begin position="142"/>
        <end position="161"/>
    </location>
</feature>
<evidence type="ECO:0000259" key="10">
    <source>
        <dbReference type="Pfam" id="PF05922"/>
    </source>
</evidence>
<feature type="domain" description="Inhibitor I9" evidence="10">
    <location>
        <begin position="45"/>
        <end position="129"/>
    </location>
</feature>
<dbReference type="STRING" id="658196.A0A397TK93"/>
<dbReference type="InterPro" id="IPR034193">
    <property type="entry name" value="PCSK9_ProteinaseK-like"/>
</dbReference>
<dbReference type="AlphaFoldDB" id="A0A397TK93"/>